<gene>
    <name evidence="2" type="ORF">CYMTET_45729</name>
</gene>
<reference evidence="2 3" key="1">
    <citation type="journal article" date="2015" name="Genome Biol. Evol.">
        <title>Comparative Genomics of a Bacterivorous Green Alga Reveals Evolutionary Causalities and Consequences of Phago-Mixotrophic Mode of Nutrition.</title>
        <authorList>
            <person name="Burns J.A."/>
            <person name="Paasch A."/>
            <person name="Narechania A."/>
            <person name="Kim E."/>
        </authorList>
    </citation>
    <scope>NUCLEOTIDE SEQUENCE [LARGE SCALE GENOMIC DNA]</scope>
    <source>
        <strain evidence="2 3">PLY_AMNH</strain>
    </source>
</reference>
<sequence length="141" mass="14161">MRPLSCGLCRRASAATAMLTLTTPTTAITSQGTPASEELLLPVSSGDSAPRLPPSPASGAGAVGKWWGEVGELVEGTDSGEGGSSAEGKQWGRRRLVNGGHGLEGGGVHAQWGAALEVLGKEALEVLGKEVGSGVGAQQSW</sequence>
<name>A0AAE0EYB7_9CHLO</name>
<dbReference type="Proteomes" id="UP001190700">
    <property type="component" value="Unassembled WGS sequence"/>
</dbReference>
<accession>A0AAE0EYB7</accession>
<comment type="caution">
    <text evidence="2">The sequence shown here is derived from an EMBL/GenBank/DDBJ whole genome shotgun (WGS) entry which is preliminary data.</text>
</comment>
<protein>
    <submittedName>
        <fullName evidence="2">Uncharacterized protein</fullName>
    </submittedName>
</protein>
<feature type="region of interest" description="Disordered" evidence="1">
    <location>
        <begin position="27"/>
        <end position="104"/>
    </location>
</feature>
<evidence type="ECO:0000313" key="3">
    <source>
        <dbReference type="Proteomes" id="UP001190700"/>
    </source>
</evidence>
<evidence type="ECO:0000256" key="1">
    <source>
        <dbReference type="SAM" id="MobiDB-lite"/>
    </source>
</evidence>
<keyword evidence="3" id="KW-1185">Reference proteome</keyword>
<proteinExistence type="predicted"/>
<evidence type="ECO:0000313" key="2">
    <source>
        <dbReference type="EMBL" id="KAK3244674.1"/>
    </source>
</evidence>
<organism evidence="2 3">
    <name type="scientific">Cymbomonas tetramitiformis</name>
    <dbReference type="NCBI Taxonomy" id="36881"/>
    <lineage>
        <taxon>Eukaryota</taxon>
        <taxon>Viridiplantae</taxon>
        <taxon>Chlorophyta</taxon>
        <taxon>Pyramimonadophyceae</taxon>
        <taxon>Pyramimonadales</taxon>
        <taxon>Pyramimonadaceae</taxon>
        <taxon>Cymbomonas</taxon>
    </lineage>
</organism>
<dbReference type="AlphaFoldDB" id="A0AAE0EYB7"/>
<dbReference type="EMBL" id="LGRX02031574">
    <property type="protein sequence ID" value="KAK3244674.1"/>
    <property type="molecule type" value="Genomic_DNA"/>
</dbReference>